<keyword evidence="1" id="KW-0175">Coiled coil</keyword>
<evidence type="ECO:0000313" key="2">
    <source>
        <dbReference type="EMBL" id="GFA81762.1"/>
    </source>
</evidence>
<gene>
    <name evidence="2" type="ORF">Tci_653734</name>
</gene>
<dbReference type="EMBL" id="BKCJ010493694">
    <property type="protein sequence ID" value="GFA81762.1"/>
    <property type="molecule type" value="Genomic_DNA"/>
</dbReference>
<evidence type="ECO:0000256" key="1">
    <source>
        <dbReference type="SAM" id="Coils"/>
    </source>
</evidence>
<accession>A0A699K8C8</accession>
<reference evidence="2" key="1">
    <citation type="journal article" date="2019" name="Sci. Rep.">
        <title>Draft genome of Tanacetum cinerariifolium, the natural source of mosquito coil.</title>
        <authorList>
            <person name="Yamashiro T."/>
            <person name="Shiraishi A."/>
            <person name="Satake H."/>
            <person name="Nakayama K."/>
        </authorList>
    </citation>
    <scope>NUCLEOTIDE SEQUENCE</scope>
</reference>
<name>A0A699K8C8_TANCI</name>
<organism evidence="2">
    <name type="scientific">Tanacetum cinerariifolium</name>
    <name type="common">Dalmatian daisy</name>
    <name type="synonym">Chrysanthemum cinerariifolium</name>
    <dbReference type="NCBI Taxonomy" id="118510"/>
    <lineage>
        <taxon>Eukaryota</taxon>
        <taxon>Viridiplantae</taxon>
        <taxon>Streptophyta</taxon>
        <taxon>Embryophyta</taxon>
        <taxon>Tracheophyta</taxon>
        <taxon>Spermatophyta</taxon>
        <taxon>Magnoliopsida</taxon>
        <taxon>eudicotyledons</taxon>
        <taxon>Gunneridae</taxon>
        <taxon>Pentapetalae</taxon>
        <taxon>asterids</taxon>
        <taxon>campanulids</taxon>
        <taxon>Asterales</taxon>
        <taxon>Asteraceae</taxon>
        <taxon>Asteroideae</taxon>
        <taxon>Anthemideae</taxon>
        <taxon>Anthemidinae</taxon>
        <taxon>Tanacetum</taxon>
    </lineage>
</organism>
<proteinExistence type="predicted"/>
<evidence type="ECO:0008006" key="3">
    <source>
        <dbReference type="Google" id="ProtNLM"/>
    </source>
</evidence>
<comment type="caution">
    <text evidence="2">The sequence shown here is derived from an EMBL/GenBank/DDBJ whole genome shotgun (WGS) entry which is preliminary data.</text>
</comment>
<feature type="coiled-coil region" evidence="1">
    <location>
        <begin position="190"/>
        <end position="260"/>
    </location>
</feature>
<feature type="non-terminal residue" evidence="2">
    <location>
        <position position="462"/>
    </location>
</feature>
<protein>
    <recommendedName>
        <fullName evidence="3">Integrase, catalytic region, zinc finger, CCHC-type, peptidase aspartic, catalytic</fullName>
    </recommendedName>
</protein>
<dbReference type="AlphaFoldDB" id="A0A699K8C8"/>
<sequence>MEGWLSNQYSGGRTICRLVHQDRLHQCTKPKRKRDAEWFKDNVLLVQAQANGHVLQEEELDFLADPGTTESSSNQTVITTNAAYQADDLDAYDSDCDELNSAKVALMENLSHYDSDTLVESTILAESNTESTSDSNIISYSQYLNESQYNTVQNSTLPALQDDLILSMIEQLKTQVVNCTKINQDNKHVNELLTTELERYQNQERILTTQINDDNKSTSYAHSVEIDTLKRTLSEHLKEKESLEQKITLLKNDFQKEESRNMDRELALEKEAFGFQNPCYLKKAQQLKPNLYDVEVLKELPKVSMVNSCLKRLKFHLASFDMVVKERTTATAITEGTWGFEHTKAYFRDDIIPFVKNLKELFTPFDQCLIDEVAKVQNIFKQMELAVEQRCAEKTKFQTKMENVLQENDRLLTQVLSVKIVNIVVHDNVKFNCLNVDVASLVPKLRKNRTAHTDYIRHTQEE</sequence>